<dbReference type="PANTHER" id="PTHR12121">
    <property type="entry name" value="CARBON CATABOLITE REPRESSOR PROTEIN 4"/>
    <property type="match status" value="1"/>
</dbReference>
<feature type="domain" description="Endonuclease/exonuclease/phosphatase" evidence="1">
    <location>
        <begin position="80"/>
        <end position="422"/>
    </location>
</feature>
<dbReference type="InterPro" id="IPR005135">
    <property type="entry name" value="Endo/exonuclease/phosphatase"/>
</dbReference>
<dbReference type="SUPFAM" id="SSF56219">
    <property type="entry name" value="DNase I-like"/>
    <property type="match status" value="1"/>
</dbReference>
<evidence type="ECO:0000313" key="3">
    <source>
        <dbReference type="Proteomes" id="UP001162131"/>
    </source>
</evidence>
<dbReference type="InterPro" id="IPR036691">
    <property type="entry name" value="Endo/exonu/phosph_ase_sf"/>
</dbReference>
<protein>
    <recommendedName>
        <fullName evidence="1">Endonuclease/exonuclease/phosphatase domain-containing protein</fullName>
    </recommendedName>
</protein>
<proteinExistence type="predicted"/>
<dbReference type="AlphaFoldDB" id="A0AAU9K4Y9"/>
<dbReference type="GO" id="GO:0000175">
    <property type="term" value="F:3'-5'-RNA exonuclease activity"/>
    <property type="evidence" value="ECO:0007669"/>
    <property type="project" value="TreeGrafter"/>
</dbReference>
<dbReference type="Proteomes" id="UP001162131">
    <property type="component" value="Unassembled WGS sequence"/>
</dbReference>
<dbReference type="Pfam" id="PF03372">
    <property type="entry name" value="Exo_endo_phos"/>
    <property type="match status" value="1"/>
</dbReference>
<dbReference type="EMBL" id="CAJZBQ010000057">
    <property type="protein sequence ID" value="CAG9334098.1"/>
    <property type="molecule type" value="Genomic_DNA"/>
</dbReference>
<dbReference type="InterPro" id="IPR050410">
    <property type="entry name" value="CCR4/nocturin_mRNA_transcr"/>
</dbReference>
<gene>
    <name evidence="2" type="ORF">BSTOLATCC_MIC59899</name>
</gene>
<dbReference type="Gene3D" id="3.60.10.10">
    <property type="entry name" value="Endonuclease/exonuclease/phosphatase"/>
    <property type="match status" value="1"/>
</dbReference>
<evidence type="ECO:0000313" key="2">
    <source>
        <dbReference type="EMBL" id="CAG9334098.1"/>
    </source>
</evidence>
<dbReference type="PANTHER" id="PTHR12121:SF34">
    <property type="entry name" value="PROTEIN ANGEL"/>
    <property type="match status" value="1"/>
</dbReference>
<reference evidence="2" key="1">
    <citation type="submission" date="2021-09" db="EMBL/GenBank/DDBJ databases">
        <authorList>
            <consortium name="AG Swart"/>
            <person name="Singh M."/>
            <person name="Singh A."/>
            <person name="Seah K."/>
            <person name="Emmerich C."/>
        </authorList>
    </citation>
    <scope>NUCLEOTIDE SEQUENCE</scope>
    <source>
        <strain evidence="2">ATCC30299</strain>
    </source>
</reference>
<evidence type="ECO:0000259" key="1">
    <source>
        <dbReference type="Pfam" id="PF03372"/>
    </source>
</evidence>
<keyword evidence="3" id="KW-1185">Reference proteome</keyword>
<accession>A0AAU9K4Y9</accession>
<name>A0AAU9K4Y9_9CILI</name>
<sequence length="434" mass="50664">MDFSLPKLSNLRNSETSRIDSTDNDFVPILENQNSSPIQSFQSFPEEKPAVPFDEILREFRHFYTQRPWSRGPQGQYKIMSYNVLSDHCIKKSQRGLYSCKPEDLDIEKRSKLIIDEIKYHDPDLLALQEVDEGYEAYTSLEGYEKWYKKRLRTDLDGCMILWKSSLFTLVERFDVEYYSEDPEFQNYLSKANIGIITILRLNSEDSKYILFANTHFLFSPHKGDRQFCQIYTMLKSIEAILVKYTGFDVSILFAGDFNLTPCGGIYHFLENKILNLLWVKKEDLNSRYIGLEKKATYKRILEVFRTPFSYKDHQYMNNCEIAHILNSIRVQLIGNTFTPVFCNTDIDEDGTIAHNLDIKSCYKSCVRYEPFPTTFLDDSRSTVDYIWYGGSVAPSRVLMSPRFEFLDGFSGAPNEILPSDHFPIIAEFNFINH</sequence>
<organism evidence="2 3">
    <name type="scientific">Blepharisma stoltei</name>
    <dbReference type="NCBI Taxonomy" id="1481888"/>
    <lineage>
        <taxon>Eukaryota</taxon>
        <taxon>Sar</taxon>
        <taxon>Alveolata</taxon>
        <taxon>Ciliophora</taxon>
        <taxon>Postciliodesmatophora</taxon>
        <taxon>Heterotrichea</taxon>
        <taxon>Heterotrichida</taxon>
        <taxon>Blepharismidae</taxon>
        <taxon>Blepharisma</taxon>
    </lineage>
</organism>
<comment type="caution">
    <text evidence="2">The sequence shown here is derived from an EMBL/GenBank/DDBJ whole genome shotgun (WGS) entry which is preliminary data.</text>
</comment>